<accession>A0A316UBD1</accession>
<evidence type="ECO:0000256" key="1">
    <source>
        <dbReference type="SAM" id="Phobius"/>
    </source>
</evidence>
<dbReference type="RefSeq" id="XP_025349324.1">
    <property type="nucleotide sequence ID" value="XM_025489252.1"/>
</dbReference>
<evidence type="ECO:0000313" key="3">
    <source>
        <dbReference type="Proteomes" id="UP000245942"/>
    </source>
</evidence>
<feature type="transmembrane region" description="Helical" evidence="1">
    <location>
        <begin position="134"/>
        <end position="156"/>
    </location>
</feature>
<protein>
    <submittedName>
        <fullName evidence="2">Uncharacterized protein</fullName>
    </submittedName>
</protein>
<feature type="transmembrane region" description="Helical" evidence="1">
    <location>
        <begin position="176"/>
        <end position="198"/>
    </location>
</feature>
<keyword evidence="3" id="KW-1185">Reference proteome</keyword>
<feature type="transmembrane region" description="Helical" evidence="1">
    <location>
        <begin position="91"/>
        <end position="113"/>
    </location>
</feature>
<sequence>MPTSTLNHILSTLRPLLGGIPPIPPGEGGTFFTPITPFFLFYLFLTAALGIKLMKRTAAWRQTWIVLLLAACRSCYMGLRWREGDPRGFAFAVEGALLLIPGALMYYSILSLFRDAVYSYQPTSWLGRAVLKTFPRSALLVTSIHLTIVTPIPAVTWRAAARLSIQAAKWAHRLNLWSASMGCGTMLLANLAMLVAWGSRTADLRFMPGYHYEPRKERAKLLAMHIMVVTYSLAIFYRGAAFFLSEQYTWLDSSGAVSMRWP</sequence>
<feature type="transmembrane region" description="Helical" evidence="1">
    <location>
        <begin position="31"/>
        <end position="51"/>
    </location>
</feature>
<keyword evidence="1" id="KW-1133">Transmembrane helix</keyword>
<dbReference type="AlphaFoldDB" id="A0A316UBD1"/>
<reference evidence="2 3" key="1">
    <citation type="journal article" date="2018" name="Mol. Biol. Evol.">
        <title>Broad Genomic Sampling Reveals a Smut Pathogenic Ancestry of the Fungal Clade Ustilaginomycotina.</title>
        <authorList>
            <person name="Kijpornyongpan T."/>
            <person name="Mondo S.J."/>
            <person name="Barry K."/>
            <person name="Sandor L."/>
            <person name="Lee J."/>
            <person name="Lipzen A."/>
            <person name="Pangilinan J."/>
            <person name="LaButti K."/>
            <person name="Hainaut M."/>
            <person name="Henrissat B."/>
            <person name="Grigoriev I.V."/>
            <person name="Spatafora J.W."/>
            <person name="Aime M.C."/>
        </authorList>
    </citation>
    <scope>NUCLEOTIDE SEQUENCE [LARGE SCALE GENOMIC DNA]</scope>
    <source>
        <strain evidence="2 3">MCA 4718</strain>
    </source>
</reference>
<feature type="transmembrane region" description="Helical" evidence="1">
    <location>
        <begin position="219"/>
        <end position="244"/>
    </location>
</feature>
<organism evidence="2 3">
    <name type="scientific">Pseudomicrostroma glucosiphilum</name>
    <dbReference type="NCBI Taxonomy" id="1684307"/>
    <lineage>
        <taxon>Eukaryota</taxon>
        <taxon>Fungi</taxon>
        <taxon>Dikarya</taxon>
        <taxon>Basidiomycota</taxon>
        <taxon>Ustilaginomycotina</taxon>
        <taxon>Exobasidiomycetes</taxon>
        <taxon>Microstromatales</taxon>
        <taxon>Microstromatales incertae sedis</taxon>
        <taxon>Pseudomicrostroma</taxon>
    </lineage>
</organism>
<dbReference type="EMBL" id="KZ819323">
    <property type="protein sequence ID" value="PWN22164.1"/>
    <property type="molecule type" value="Genomic_DNA"/>
</dbReference>
<name>A0A316UBD1_9BASI</name>
<proteinExistence type="predicted"/>
<dbReference type="Proteomes" id="UP000245942">
    <property type="component" value="Unassembled WGS sequence"/>
</dbReference>
<keyword evidence="1" id="KW-0812">Transmembrane</keyword>
<feature type="transmembrane region" description="Helical" evidence="1">
    <location>
        <begin position="63"/>
        <end position="79"/>
    </location>
</feature>
<gene>
    <name evidence="2" type="ORF">BCV69DRAFT_134737</name>
</gene>
<keyword evidence="1" id="KW-0472">Membrane</keyword>
<dbReference type="GeneID" id="37010986"/>
<evidence type="ECO:0000313" key="2">
    <source>
        <dbReference type="EMBL" id="PWN22164.1"/>
    </source>
</evidence>